<evidence type="ECO:0000259" key="5">
    <source>
        <dbReference type="PROSITE" id="PS51379"/>
    </source>
</evidence>
<protein>
    <submittedName>
        <fullName evidence="6">Pyrogallol hydroxytransferase small subunit</fullName>
        <ecNumber evidence="6">1.97.1.2</ecNumber>
    </submittedName>
</protein>
<dbReference type="CDD" id="cd10552">
    <property type="entry name" value="TH_beta_N"/>
    <property type="match status" value="1"/>
</dbReference>
<keyword evidence="6" id="KW-0808">Transferase</keyword>
<dbReference type="InterPro" id="IPR013783">
    <property type="entry name" value="Ig-like_fold"/>
</dbReference>
<keyword evidence="6" id="KW-0560">Oxidoreductase</keyword>
<dbReference type="GO" id="GO:0046872">
    <property type="term" value="F:metal ion binding"/>
    <property type="evidence" value="ECO:0007669"/>
    <property type="project" value="UniProtKB-KW"/>
</dbReference>
<organism evidence="6 7">
    <name type="scientific">Sporomusa termitida</name>
    <dbReference type="NCBI Taxonomy" id="2377"/>
    <lineage>
        <taxon>Bacteria</taxon>
        <taxon>Bacillati</taxon>
        <taxon>Bacillota</taxon>
        <taxon>Negativicutes</taxon>
        <taxon>Selenomonadales</taxon>
        <taxon>Sporomusaceae</taxon>
        <taxon>Sporomusa</taxon>
    </lineage>
</organism>
<keyword evidence="3" id="KW-0408">Iron</keyword>
<name>A0A517DVT6_9FIRM</name>
<dbReference type="Pfam" id="PF13247">
    <property type="entry name" value="Fer4_11"/>
    <property type="match status" value="1"/>
</dbReference>
<feature type="domain" description="4Fe-4S ferredoxin-type" evidence="5">
    <location>
        <begin position="4"/>
        <end position="33"/>
    </location>
</feature>
<dbReference type="EMBL" id="CP036259">
    <property type="protein sequence ID" value="QDR81470.1"/>
    <property type="molecule type" value="Genomic_DNA"/>
</dbReference>
<reference evidence="6 7" key="1">
    <citation type="submission" date="2019-02" db="EMBL/GenBank/DDBJ databases">
        <title>Closed genome of Sporomusa termitida DSM 4440.</title>
        <authorList>
            <person name="Poehlein A."/>
            <person name="Daniel R."/>
        </authorList>
    </citation>
    <scope>NUCLEOTIDE SEQUENCE [LARGE SCALE GENOMIC DNA]</scope>
    <source>
        <strain evidence="6 7">DSM 4440</strain>
    </source>
</reference>
<dbReference type="SUPFAM" id="SSF54862">
    <property type="entry name" value="4Fe-4S ferredoxins"/>
    <property type="match status" value="1"/>
</dbReference>
<gene>
    <name evidence="6" type="primary">bthL_3</name>
    <name evidence="6" type="ORF">SPTER_28530</name>
</gene>
<sequence>MKQWHLIIDVEKCVDCNNCFLACKDEHVDNDWPGYTRPQPRHGHRWINIMRTERGQYPIIDVAYRPTTCMHCQDAPCIKAAGGSIVKRPDGVVLIDPDKAKGRPELVKACPYQAIWWNEEQDVPQKCTFCAHLLDQGWKKPRCVQACPTGALKVEYVADAEMSRICQTNNLEVLQPEYNTQPRVFYQNLYRFTKCFIAGSVAVNNNGVIDCAEGVRITLFSDREKLSAVVADNFGDFKIDNLPGNSGQYSLEIEKSGFKKATVTVELTTSQNIGTVYLG</sequence>
<dbReference type="Gene3D" id="3.30.70.20">
    <property type="match status" value="2"/>
</dbReference>
<dbReference type="GO" id="GO:0051539">
    <property type="term" value="F:4 iron, 4 sulfur cluster binding"/>
    <property type="evidence" value="ECO:0007669"/>
    <property type="project" value="UniProtKB-KW"/>
</dbReference>
<proteinExistence type="predicted"/>
<dbReference type="InterPro" id="IPR050954">
    <property type="entry name" value="ET_IronSulfur_Cluster-Binding"/>
</dbReference>
<dbReference type="AlphaFoldDB" id="A0A517DVT6"/>
<evidence type="ECO:0000256" key="1">
    <source>
        <dbReference type="ARBA" id="ARBA00022485"/>
    </source>
</evidence>
<keyword evidence="4" id="KW-0411">Iron-sulfur</keyword>
<dbReference type="PANTHER" id="PTHR43177:SF3">
    <property type="entry name" value="PROTEIN NRFC HOMOLOG"/>
    <property type="match status" value="1"/>
</dbReference>
<dbReference type="Proteomes" id="UP000320776">
    <property type="component" value="Chromosome"/>
</dbReference>
<evidence type="ECO:0000256" key="2">
    <source>
        <dbReference type="ARBA" id="ARBA00022723"/>
    </source>
</evidence>
<dbReference type="PANTHER" id="PTHR43177">
    <property type="entry name" value="PROTEIN NRFC"/>
    <property type="match status" value="1"/>
</dbReference>
<dbReference type="KEGG" id="sted:SPTER_28530"/>
<dbReference type="GO" id="GO:0016740">
    <property type="term" value="F:transferase activity"/>
    <property type="evidence" value="ECO:0007669"/>
    <property type="project" value="UniProtKB-KW"/>
</dbReference>
<dbReference type="RefSeq" id="WP_144350958.1">
    <property type="nucleotide sequence ID" value="NZ_CP036259.1"/>
</dbReference>
<keyword evidence="1" id="KW-0004">4Fe-4S</keyword>
<keyword evidence="7" id="KW-1185">Reference proteome</keyword>
<evidence type="ECO:0000313" key="6">
    <source>
        <dbReference type="EMBL" id="QDR81470.1"/>
    </source>
</evidence>
<dbReference type="Gene3D" id="2.60.40.10">
    <property type="entry name" value="Immunoglobulins"/>
    <property type="match status" value="1"/>
</dbReference>
<dbReference type="OrthoDB" id="1684229at2"/>
<accession>A0A517DVT6</accession>
<evidence type="ECO:0000313" key="7">
    <source>
        <dbReference type="Proteomes" id="UP000320776"/>
    </source>
</evidence>
<keyword evidence="2" id="KW-0479">Metal-binding</keyword>
<dbReference type="SUPFAM" id="SSF49478">
    <property type="entry name" value="Cna protein B-type domain"/>
    <property type="match status" value="1"/>
</dbReference>
<dbReference type="EC" id="1.97.1.2" evidence="6"/>
<dbReference type="GO" id="GO:0018706">
    <property type="term" value="F:pyrogallol hydroxytransferase activity"/>
    <property type="evidence" value="ECO:0007669"/>
    <property type="project" value="UniProtKB-EC"/>
</dbReference>
<dbReference type="InterPro" id="IPR017896">
    <property type="entry name" value="4Fe4S_Fe-S-bd"/>
</dbReference>
<dbReference type="PROSITE" id="PS51379">
    <property type="entry name" value="4FE4S_FER_2"/>
    <property type="match status" value="1"/>
</dbReference>
<evidence type="ECO:0000256" key="4">
    <source>
        <dbReference type="ARBA" id="ARBA00023014"/>
    </source>
</evidence>
<evidence type="ECO:0000256" key="3">
    <source>
        <dbReference type="ARBA" id="ARBA00023004"/>
    </source>
</evidence>